<dbReference type="Pfam" id="PF01165">
    <property type="entry name" value="Ribosomal_S21"/>
    <property type="match status" value="1"/>
</dbReference>
<protein>
    <recommendedName>
        <fullName evidence="4 5">Small ribosomal subunit protein bS21</fullName>
    </recommendedName>
</protein>
<dbReference type="GO" id="GO:0005840">
    <property type="term" value="C:ribosome"/>
    <property type="evidence" value="ECO:0007669"/>
    <property type="project" value="UniProtKB-KW"/>
</dbReference>
<evidence type="ECO:0000256" key="7">
    <source>
        <dbReference type="SAM" id="MobiDB-lite"/>
    </source>
</evidence>
<keyword evidence="2 5" id="KW-0689">Ribosomal protein</keyword>
<organism evidence="8 9">
    <name type="scientific">candidate division WOR-1 bacterium RIFOXYC2_FULL_46_14</name>
    <dbReference type="NCBI Taxonomy" id="1802587"/>
    <lineage>
        <taxon>Bacteria</taxon>
        <taxon>Bacillati</taxon>
        <taxon>Saganbacteria</taxon>
    </lineage>
</organism>
<accession>A0A1F4U5J8</accession>
<dbReference type="EMBL" id="MEUJ01000004">
    <property type="protein sequence ID" value="OGC40149.1"/>
    <property type="molecule type" value="Genomic_DNA"/>
</dbReference>
<evidence type="ECO:0000256" key="4">
    <source>
        <dbReference type="ARBA" id="ARBA00035135"/>
    </source>
</evidence>
<comment type="caution">
    <text evidence="8">The sequence shown here is derived from an EMBL/GenBank/DDBJ whole genome shotgun (WGS) entry which is preliminary data.</text>
</comment>
<evidence type="ECO:0000313" key="8">
    <source>
        <dbReference type="EMBL" id="OGC40149.1"/>
    </source>
</evidence>
<proteinExistence type="inferred from homology"/>
<comment type="similarity">
    <text evidence="1 5 6">Belongs to the bacterial ribosomal protein bS21 family.</text>
</comment>
<dbReference type="AlphaFoldDB" id="A0A1F4U5J8"/>
<evidence type="ECO:0000256" key="2">
    <source>
        <dbReference type="ARBA" id="ARBA00022980"/>
    </source>
</evidence>
<reference evidence="8 9" key="1">
    <citation type="journal article" date="2016" name="Nat. Commun.">
        <title>Thousands of microbial genomes shed light on interconnected biogeochemical processes in an aquifer system.</title>
        <authorList>
            <person name="Anantharaman K."/>
            <person name="Brown C.T."/>
            <person name="Hug L.A."/>
            <person name="Sharon I."/>
            <person name="Castelle C.J."/>
            <person name="Probst A.J."/>
            <person name="Thomas B.C."/>
            <person name="Singh A."/>
            <person name="Wilkins M.J."/>
            <person name="Karaoz U."/>
            <person name="Brodie E.L."/>
            <person name="Williams K.H."/>
            <person name="Hubbard S.S."/>
            <person name="Banfield J.F."/>
        </authorList>
    </citation>
    <scope>NUCLEOTIDE SEQUENCE [LARGE SCALE GENOMIC DNA]</scope>
</reference>
<dbReference type="InterPro" id="IPR038380">
    <property type="entry name" value="Ribosomal_bS21_sf"/>
</dbReference>
<evidence type="ECO:0000313" key="9">
    <source>
        <dbReference type="Proteomes" id="UP000179242"/>
    </source>
</evidence>
<evidence type="ECO:0000256" key="6">
    <source>
        <dbReference type="RuleBase" id="RU000667"/>
    </source>
</evidence>
<keyword evidence="3 5" id="KW-0687">Ribonucleoprotein</keyword>
<dbReference type="Proteomes" id="UP000179242">
    <property type="component" value="Unassembled WGS sequence"/>
</dbReference>
<name>A0A1F4U5J8_UNCSA</name>
<dbReference type="GO" id="GO:0003735">
    <property type="term" value="F:structural constituent of ribosome"/>
    <property type="evidence" value="ECO:0007669"/>
    <property type="project" value="InterPro"/>
</dbReference>
<evidence type="ECO:0000256" key="1">
    <source>
        <dbReference type="ARBA" id="ARBA00006640"/>
    </source>
</evidence>
<dbReference type="Gene3D" id="1.20.5.1150">
    <property type="entry name" value="Ribosomal protein S8"/>
    <property type="match status" value="1"/>
</dbReference>
<dbReference type="HAMAP" id="MF_00358">
    <property type="entry name" value="Ribosomal_bS21"/>
    <property type="match status" value="1"/>
</dbReference>
<feature type="region of interest" description="Disordered" evidence="7">
    <location>
        <begin position="39"/>
        <end position="63"/>
    </location>
</feature>
<gene>
    <name evidence="5" type="primary">rpsU</name>
    <name evidence="8" type="ORF">A2438_02550</name>
</gene>
<dbReference type="NCBIfam" id="TIGR00030">
    <property type="entry name" value="S21p"/>
    <property type="match status" value="1"/>
</dbReference>
<dbReference type="PRINTS" id="PR00976">
    <property type="entry name" value="RIBOSOMALS21"/>
</dbReference>
<evidence type="ECO:0000256" key="5">
    <source>
        <dbReference type="HAMAP-Rule" id="MF_00358"/>
    </source>
</evidence>
<sequence length="63" mass="7657">MARVEVRNNELEKALRKFKSKVKQAGIIEEIKKRECYEKPSERRRKDLARAVRRQQQRNSDEE</sequence>
<dbReference type="GO" id="GO:1990904">
    <property type="term" value="C:ribonucleoprotein complex"/>
    <property type="evidence" value="ECO:0007669"/>
    <property type="project" value="UniProtKB-KW"/>
</dbReference>
<dbReference type="InterPro" id="IPR001911">
    <property type="entry name" value="Ribosomal_bS21"/>
</dbReference>
<feature type="compositionally biased region" description="Basic and acidic residues" evidence="7">
    <location>
        <begin position="39"/>
        <end position="50"/>
    </location>
</feature>
<evidence type="ECO:0000256" key="3">
    <source>
        <dbReference type="ARBA" id="ARBA00023274"/>
    </source>
</evidence>
<dbReference type="GO" id="GO:0006412">
    <property type="term" value="P:translation"/>
    <property type="evidence" value="ECO:0007669"/>
    <property type="project" value="UniProtKB-UniRule"/>
</dbReference>